<dbReference type="EMBL" id="VSRR010093284">
    <property type="protein sequence ID" value="MPC92998.1"/>
    <property type="molecule type" value="Genomic_DNA"/>
</dbReference>
<feature type="transmembrane region" description="Helical" evidence="1">
    <location>
        <begin position="73"/>
        <end position="92"/>
    </location>
</feature>
<dbReference type="SUPFAM" id="SSF48403">
    <property type="entry name" value="Ankyrin repeat"/>
    <property type="match status" value="1"/>
</dbReference>
<dbReference type="InterPro" id="IPR036770">
    <property type="entry name" value="Ankyrin_rpt-contain_sf"/>
</dbReference>
<organism evidence="2 3">
    <name type="scientific">Portunus trituberculatus</name>
    <name type="common">Swimming crab</name>
    <name type="synonym">Neptunus trituberculatus</name>
    <dbReference type="NCBI Taxonomy" id="210409"/>
    <lineage>
        <taxon>Eukaryota</taxon>
        <taxon>Metazoa</taxon>
        <taxon>Ecdysozoa</taxon>
        <taxon>Arthropoda</taxon>
        <taxon>Crustacea</taxon>
        <taxon>Multicrustacea</taxon>
        <taxon>Malacostraca</taxon>
        <taxon>Eumalacostraca</taxon>
        <taxon>Eucarida</taxon>
        <taxon>Decapoda</taxon>
        <taxon>Pleocyemata</taxon>
        <taxon>Brachyura</taxon>
        <taxon>Eubrachyura</taxon>
        <taxon>Portunoidea</taxon>
        <taxon>Portunidae</taxon>
        <taxon>Portuninae</taxon>
        <taxon>Portunus</taxon>
    </lineage>
</organism>
<keyword evidence="1" id="KW-0812">Transmembrane</keyword>
<proteinExistence type="predicted"/>
<dbReference type="Pfam" id="PF12796">
    <property type="entry name" value="Ank_2"/>
    <property type="match status" value="1"/>
</dbReference>
<accession>A0A5B7JJ02</accession>
<name>A0A5B7JJ02_PORTR</name>
<evidence type="ECO:0000313" key="3">
    <source>
        <dbReference type="Proteomes" id="UP000324222"/>
    </source>
</evidence>
<dbReference type="AlphaFoldDB" id="A0A5B7JJ02"/>
<keyword evidence="1" id="KW-1133">Transmembrane helix</keyword>
<dbReference type="OrthoDB" id="7474354at2759"/>
<dbReference type="Gene3D" id="1.25.40.20">
    <property type="entry name" value="Ankyrin repeat-containing domain"/>
    <property type="match status" value="1"/>
</dbReference>
<evidence type="ECO:0000256" key="1">
    <source>
        <dbReference type="SAM" id="Phobius"/>
    </source>
</evidence>
<dbReference type="Proteomes" id="UP000324222">
    <property type="component" value="Unassembled WGS sequence"/>
</dbReference>
<feature type="transmembrane region" description="Helical" evidence="1">
    <location>
        <begin position="104"/>
        <end position="128"/>
    </location>
</feature>
<comment type="caution">
    <text evidence="2">The sequence shown here is derived from an EMBL/GenBank/DDBJ whole genome shotgun (WGS) entry which is preliminary data.</text>
</comment>
<dbReference type="InterPro" id="IPR002110">
    <property type="entry name" value="Ankyrin_rpt"/>
</dbReference>
<reference evidence="2 3" key="1">
    <citation type="submission" date="2019-05" db="EMBL/GenBank/DDBJ databases">
        <title>Another draft genome of Portunus trituberculatus and its Hox gene families provides insights of decapod evolution.</title>
        <authorList>
            <person name="Jeong J.-H."/>
            <person name="Song I."/>
            <person name="Kim S."/>
            <person name="Choi T."/>
            <person name="Kim D."/>
            <person name="Ryu S."/>
            <person name="Kim W."/>
        </authorList>
    </citation>
    <scope>NUCLEOTIDE SEQUENCE [LARGE SCALE GENOMIC DNA]</scope>
    <source>
        <tissue evidence="2">Muscle</tissue>
    </source>
</reference>
<protein>
    <submittedName>
        <fullName evidence="2">Uncharacterized protein</fullName>
    </submittedName>
</protein>
<gene>
    <name evidence="2" type="ORF">E2C01_088113</name>
</gene>
<evidence type="ECO:0000313" key="2">
    <source>
        <dbReference type="EMBL" id="MPC92998.1"/>
    </source>
</evidence>
<keyword evidence="1" id="KW-0472">Membrane</keyword>
<sequence>MWDFGCDLSAPAADYSTALHLAAGVGALNVARFLVEVCGVRPGVTDGEGYTALHHPNTQRHPRLVAYLREVESVSMCCWGVVFVCSGVFCCVSEGFSVFCGCFGLLGCSMGVLCVFWDVLLCFCRFWSVVCVF</sequence>
<keyword evidence="3" id="KW-1185">Reference proteome</keyword>